<dbReference type="EMBL" id="CP133622">
    <property type="protein sequence ID" value="WMV53931.1"/>
    <property type="molecule type" value="Genomic_DNA"/>
</dbReference>
<keyword evidence="3" id="KW-1185">Reference proteome</keyword>
<organism evidence="2 3">
    <name type="scientific">Solanum verrucosum</name>
    <dbReference type="NCBI Taxonomy" id="315347"/>
    <lineage>
        <taxon>Eukaryota</taxon>
        <taxon>Viridiplantae</taxon>
        <taxon>Streptophyta</taxon>
        <taxon>Embryophyta</taxon>
        <taxon>Tracheophyta</taxon>
        <taxon>Spermatophyta</taxon>
        <taxon>Magnoliopsida</taxon>
        <taxon>eudicotyledons</taxon>
        <taxon>Gunneridae</taxon>
        <taxon>Pentapetalae</taxon>
        <taxon>asterids</taxon>
        <taxon>lamiids</taxon>
        <taxon>Solanales</taxon>
        <taxon>Solanaceae</taxon>
        <taxon>Solanoideae</taxon>
        <taxon>Solaneae</taxon>
        <taxon>Solanum</taxon>
    </lineage>
</organism>
<dbReference type="AlphaFoldDB" id="A0AAF0UZ43"/>
<gene>
    <name evidence="2" type="ORF">MTR67_047316</name>
</gene>
<evidence type="ECO:0000313" key="2">
    <source>
        <dbReference type="EMBL" id="WMV53931.1"/>
    </source>
</evidence>
<dbReference type="InterPro" id="IPR026960">
    <property type="entry name" value="RVT-Znf"/>
</dbReference>
<name>A0AAF0UZ43_SOLVR</name>
<accession>A0AAF0UZ43</accession>
<feature type="domain" description="Reverse transcriptase zinc-binding" evidence="1">
    <location>
        <begin position="48"/>
        <end position="84"/>
    </location>
</feature>
<evidence type="ECO:0000313" key="3">
    <source>
        <dbReference type="Proteomes" id="UP001234989"/>
    </source>
</evidence>
<reference evidence="2" key="1">
    <citation type="submission" date="2023-08" db="EMBL/GenBank/DDBJ databases">
        <title>A de novo genome assembly of Solanum verrucosum Schlechtendal, a Mexican diploid species geographically isolated from the other diploid A-genome species in potato relatives.</title>
        <authorList>
            <person name="Hosaka K."/>
        </authorList>
    </citation>
    <scope>NUCLEOTIDE SEQUENCE</scope>
    <source>
        <tissue evidence="2">Young leaves</tissue>
    </source>
</reference>
<dbReference type="Pfam" id="PF13966">
    <property type="entry name" value="zf-RVT"/>
    <property type="match status" value="1"/>
</dbReference>
<protein>
    <recommendedName>
        <fullName evidence="1">Reverse transcriptase zinc-binding domain-containing protein</fullName>
    </recommendedName>
</protein>
<proteinExistence type="predicted"/>
<evidence type="ECO:0000259" key="1">
    <source>
        <dbReference type="Pfam" id="PF13966"/>
    </source>
</evidence>
<sequence>MILRRNLKDWEIPRILELFKVLENFQGLQISLEANLEDQSATQSGMLNVAKRGISLCNRCSLCGKATETARHLFLHCNFTEQLWQIFLNHRGISWSMPSKIDETLFSREMAGTGVGATNKERWRMILACIWWAIRRERNDRCFENRNK</sequence>
<dbReference type="Proteomes" id="UP001234989">
    <property type="component" value="Chromosome 11"/>
</dbReference>